<name>A0ABP0Q7Y2_9DINO</name>
<dbReference type="EMBL" id="CAXAMM010039155">
    <property type="protein sequence ID" value="CAK9084343.1"/>
    <property type="molecule type" value="Genomic_DNA"/>
</dbReference>
<evidence type="ECO:0000313" key="1">
    <source>
        <dbReference type="EMBL" id="CAK9084343.1"/>
    </source>
</evidence>
<sequence>PFVWLPTITNPCAVSPLQWRSMAASGAGAVLPLSHAEAIRYIEKDLLCGIQGARSMRLLDDCEPTAELVEYLREVLVSRGKSTKDWRCIMNKRIGLSYRSCSFGLVWLDDKLEQVHRTATQLGIQRHLPLLAATPASDAAAAKKLWAAARQQVALNSSFVVKPRHGSNSKYVAMWPCPAQANEEAILESIEAALCAEDPSWRRESWNQNAVTKGAVLQPLYALMADVLETGEKDLTKLQKPLELKVQVLFGEVVGACLNSHPMYLWVTRDGEVIQWDPKTIGLLKKGHGLWEDLPPQIFYLLVTSLSEHWPQIRQDSEAVAHGLDELRVDWLLGDPVWGPRIGELTYMGTMALDVFPVSWRLAKAFAAAHLSRREDRRLEPFG</sequence>
<gene>
    <name evidence="1" type="ORF">SCF082_LOCUS40014</name>
</gene>
<feature type="non-terminal residue" evidence="1">
    <location>
        <position position="1"/>
    </location>
</feature>
<keyword evidence="2" id="KW-1185">Reference proteome</keyword>
<organism evidence="1 2">
    <name type="scientific">Durusdinium trenchii</name>
    <dbReference type="NCBI Taxonomy" id="1381693"/>
    <lineage>
        <taxon>Eukaryota</taxon>
        <taxon>Sar</taxon>
        <taxon>Alveolata</taxon>
        <taxon>Dinophyceae</taxon>
        <taxon>Suessiales</taxon>
        <taxon>Symbiodiniaceae</taxon>
        <taxon>Durusdinium</taxon>
    </lineage>
</organism>
<proteinExistence type="predicted"/>
<evidence type="ECO:0000313" key="2">
    <source>
        <dbReference type="Proteomes" id="UP001642464"/>
    </source>
</evidence>
<dbReference type="Proteomes" id="UP001642464">
    <property type="component" value="Unassembled WGS sequence"/>
</dbReference>
<comment type="caution">
    <text evidence="1">The sequence shown here is derived from an EMBL/GenBank/DDBJ whole genome shotgun (WGS) entry which is preliminary data.</text>
</comment>
<accession>A0ABP0Q7Y2</accession>
<protein>
    <submittedName>
        <fullName evidence="1">tRNA-uridine aminocarboxypropyltransferase</fullName>
    </submittedName>
</protein>
<reference evidence="1 2" key="1">
    <citation type="submission" date="2024-02" db="EMBL/GenBank/DDBJ databases">
        <authorList>
            <person name="Chen Y."/>
            <person name="Shah S."/>
            <person name="Dougan E. K."/>
            <person name="Thang M."/>
            <person name="Chan C."/>
        </authorList>
    </citation>
    <scope>NUCLEOTIDE SEQUENCE [LARGE SCALE GENOMIC DNA]</scope>
</reference>